<dbReference type="OrthoDB" id="5343483at2759"/>
<reference evidence="1 2" key="1">
    <citation type="submission" date="2017-06" db="EMBL/GenBank/DDBJ databases">
        <title>Ant-infecting Ophiocordyceps genomes reveal a high diversity of potential behavioral manipulation genes and a possible major role for enterotoxins.</title>
        <authorList>
            <person name="De Bekker C."/>
            <person name="Evans H.C."/>
            <person name="Brachmann A."/>
            <person name="Hughes D.P."/>
        </authorList>
    </citation>
    <scope>NUCLEOTIDE SEQUENCE [LARGE SCALE GENOMIC DNA]</scope>
    <source>
        <strain evidence="1 2">Map64</strain>
    </source>
</reference>
<protein>
    <submittedName>
        <fullName evidence="1">Uncharacterized protein</fullName>
    </submittedName>
</protein>
<accession>A0A2C5YC01</accession>
<name>A0A2C5YC01_9HYPO</name>
<proteinExistence type="predicted"/>
<organism evidence="1 2">
    <name type="scientific">Ophiocordyceps australis</name>
    <dbReference type="NCBI Taxonomy" id="1399860"/>
    <lineage>
        <taxon>Eukaryota</taxon>
        <taxon>Fungi</taxon>
        <taxon>Dikarya</taxon>
        <taxon>Ascomycota</taxon>
        <taxon>Pezizomycotina</taxon>
        <taxon>Sordariomycetes</taxon>
        <taxon>Hypocreomycetidae</taxon>
        <taxon>Hypocreales</taxon>
        <taxon>Ophiocordycipitaceae</taxon>
        <taxon>Ophiocordyceps</taxon>
    </lineage>
</organism>
<evidence type="ECO:0000313" key="2">
    <source>
        <dbReference type="Proteomes" id="UP000226192"/>
    </source>
</evidence>
<keyword evidence="2" id="KW-1185">Reference proteome</keyword>
<dbReference type="AlphaFoldDB" id="A0A2C5YC01"/>
<comment type="caution">
    <text evidence="1">The sequence shown here is derived from an EMBL/GenBank/DDBJ whole genome shotgun (WGS) entry which is preliminary data.</text>
</comment>
<sequence>MPTSTMARTSLIARRRKSGKLRLVSMPTIVLGRRVQRPTLSGQMLSALSNWEIDDDGKEVLPGKPADHEILRGTKKNPAPHCCSKAYSSAFLRNCPKSTRVVEYIHLSELIYPEYKYEYSRTNLYLAGEVAHQFNCAIFSKHMPQGCEDFRVPWKYAIGFLTIFDVDGDWRKEYMRRLGFDVPTRRAWLVFWKWMEQFGEQESMERYIKLALLSLAQVQYQKRDLNNRPSNYRARLLVNFYTDHNFVYLYEAVFPWKNISFILRKGEPGPASVWPIVQRRKIPFNEVHGFQDVLVNELQPEGLNRANRQSLRTKC</sequence>
<gene>
    <name evidence="1" type="ORF">CDD81_4044</name>
</gene>
<evidence type="ECO:0000313" key="1">
    <source>
        <dbReference type="EMBL" id="PHH64782.1"/>
    </source>
</evidence>
<dbReference type="EMBL" id="NJET01000026">
    <property type="protein sequence ID" value="PHH64782.1"/>
    <property type="molecule type" value="Genomic_DNA"/>
</dbReference>
<dbReference type="Proteomes" id="UP000226192">
    <property type="component" value="Unassembled WGS sequence"/>
</dbReference>